<dbReference type="EMBL" id="CP136137">
    <property type="protein sequence ID" value="WYY07199.1"/>
    <property type="molecule type" value="Genomic_DNA"/>
</dbReference>
<name>A0ABZ2U3L8_9ACTN</name>
<reference evidence="1 2" key="1">
    <citation type="journal article" date="2023" name="Virus Evol.">
        <title>Computational host range prediction-The good, the bad, and the ugly.</title>
        <authorList>
            <person name="Howell A.A."/>
            <person name="Versoza C.J."/>
            <person name="Pfeifer S.P."/>
        </authorList>
    </citation>
    <scope>NUCLEOTIDE SEQUENCE [LARGE SCALE GENOMIC DNA]</scope>
    <source>
        <strain evidence="1 2">1610/1b</strain>
    </source>
</reference>
<evidence type="ECO:0000313" key="1">
    <source>
        <dbReference type="EMBL" id="WYY07199.1"/>
    </source>
</evidence>
<proteinExistence type="predicted"/>
<keyword evidence="2" id="KW-1185">Reference proteome</keyword>
<dbReference type="Proteomes" id="UP001479933">
    <property type="component" value="Chromosome"/>
</dbReference>
<evidence type="ECO:0000313" key="2">
    <source>
        <dbReference type="Proteomes" id="UP001479933"/>
    </source>
</evidence>
<gene>
    <name evidence="1" type="ORF">RVF87_19710</name>
</gene>
<protein>
    <submittedName>
        <fullName evidence="1">Uncharacterized protein</fullName>
    </submittedName>
</protein>
<dbReference type="Gene3D" id="3.40.830.10">
    <property type="entry name" value="LigB-like"/>
    <property type="match status" value="1"/>
</dbReference>
<accession>A0ABZ2U3L8</accession>
<sequence>MLAVVVIVPSAPLLVPELAGPDAADTDAVRAAVHAATERSGRRARRWLAIGAADVGGQAIDPGGYRRTGDFGAYGVPVPVSLGAGDAGRTPLPLSMLIAGWVNGLTEPLSDVTPIVVDPTATPEQCRAVGETLAADIADTAEPVGVLVVADGANALTASAPGGGERVTAVALQERIDAALAHADVPALRALTAEECTADGAGGRPAWQVLAGLCDGTDLTSTVDYAGAPFGVGYTVAVWTPTGAGA</sequence>
<dbReference type="SUPFAM" id="SSF53213">
    <property type="entry name" value="LigB-like"/>
    <property type="match status" value="1"/>
</dbReference>
<organism evidence="1 2">
    <name type="scientific">Gordonia hydrophobica</name>
    <dbReference type="NCBI Taxonomy" id="40516"/>
    <lineage>
        <taxon>Bacteria</taxon>
        <taxon>Bacillati</taxon>
        <taxon>Actinomycetota</taxon>
        <taxon>Actinomycetes</taxon>
        <taxon>Mycobacteriales</taxon>
        <taxon>Gordoniaceae</taxon>
        <taxon>Gordonia</taxon>
    </lineage>
</organism>
<dbReference type="RefSeq" id="WP_084247457.1">
    <property type="nucleotide sequence ID" value="NZ_CP136137.1"/>
</dbReference>